<evidence type="ECO:0000313" key="1">
    <source>
        <dbReference type="EMBL" id="KAF6745726.1"/>
    </source>
</evidence>
<gene>
    <name evidence="1" type="ORF">DFP72DRAFT_824008</name>
</gene>
<name>A0A8H6HH91_9AGAR</name>
<dbReference type="Proteomes" id="UP000521943">
    <property type="component" value="Unassembled WGS sequence"/>
</dbReference>
<keyword evidence="2" id="KW-1185">Reference proteome</keyword>
<dbReference type="AlphaFoldDB" id="A0A8H6HH91"/>
<proteinExistence type="predicted"/>
<dbReference type="Gene3D" id="3.60.130.30">
    <property type="match status" value="1"/>
</dbReference>
<accession>A0A8H6HH91</accession>
<dbReference type="OrthoDB" id="3253621at2759"/>
<dbReference type="EMBL" id="JACGCI010000101">
    <property type="protein sequence ID" value="KAF6745726.1"/>
    <property type="molecule type" value="Genomic_DNA"/>
</dbReference>
<sequence length="299" mass="33087">VTDPKTHKIGVVGVGRPDDPLYVLSMRHMSTKILEAGKRAQFTDAERDHKRGLDFGALNCGVFFGHGPTEPYNLLNGAREPLLNELLADEDVIRVAAFQSGTSFRIFVPKLYKRTWRATCATAVRDLKWNFRKSVFSAAAFNFGPQTVTARHRDCMNLPGGFCAITALGEFNSKTGGHLVIEELGIVIEFPAGSTILLPSAVFTHSNTAIQPGETRVSFTQYTSGALFRYADNGYRTEAGLKAYNEDQYDDMLKRKSTRWNDTLKLWSTLEEVLKCAKLKCTGTGEVESDDFVAPTSSI</sequence>
<feature type="non-terminal residue" evidence="1">
    <location>
        <position position="299"/>
    </location>
</feature>
<reference evidence="1 2" key="1">
    <citation type="submission" date="2020-07" db="EMBL/GenBank/DDBJ databases">
        <title>Comparative genomics of pyrophilous fungi reveals a link between fire events and developmental genes.</title>
        <authorList>
            <consortium name="DOE Joint Genome Institute"/>
            <person name="Steindorff A.S."/>
            <person name="Carver A."/>
            <person name="Calhoun S."/>
            <person name="Stillman K."/>
            <person name="Liu H."/>
            <person name="Lipzen A."/>
            <person name="Pangilinan J."/>
            <person name="Labutti K."/>
            <person name="Bruns T.D."/>
            <person name="Grigoriev I.V."/>
        </authorList>
    </citation>
    <scope>NUCLEOTIDE SEQUENCE [LARGE SCALE GENOMIC DNA]</scope>
    <source>
        <strain evidence="1 2">CBS 144469</strain>
    </source>
</reference>
<evidence type="ECO:0000313" key="2">
    <source>
        <dbReference type="Proteomes" id="UP000521943"/>
    </source>
</evidence>
<organism evidence="1 2">
    <name type="scientific">Ephemerocybe angulata</name>
    <dbReference type="NCBI Taxonomy" id="980116"/>
    <lineage>
        <taxon>Eukaryota</taxon>
        <taxon>Fungi</taxon>
        <taxon>Dikarya</taxon>
        <taxon>Basidiomycota</taxon>
        <taxon>Agaricomycotina</taxon>
        <taxon>Agaricomycetes</taxon>
        <taxon>Agaricomycetidae</taxon>
        <taxon>Agaricales</taxon>
        <taxon>Agaricineae</taxon>
        <taxon>Psathyrellaceae</taxon>
        <taxon>Ephemerocybe</taxon>
    </lineage>
</organism>
<comment type="caution">
    <text evidence="1">The sequence shown here is derived from an EMBL/GenBank/DDBJ whole genome shotgun (WGS) entry which is preliminary data.</text>
</comment>
<protein>
    <submittedName>
        <fullName evidence="1">Uncharacterized protein</fullName>
    </submittedName>
</protein>